<accession>D3B610</accession>
<dbReference type="Pfam" id="PF01130">
    <property type="entry name" value="CD36"/>
    <property type="match status" value="2"/>
</dbReference>
<dbReference type="EMBL" id="ADBJ01000017">
    <property type="protein sequence ID" value="EFA83308.1"/>
    <property type="molecule type" value="Genomic_DNA"/>
</dbReference>
<evidence type="ECO:0000256" key="4">
    <source>
        <dbReference type="ARBA" id="ARBA00022989"/>
    </source>
</evidence>
<dbReference type="PANTHER" id="PTHR11923">
    <property type="entry name" value="SCAVENGER RECEPTOR CLASS B TYPE-1 SR-B1"/>
    <property type="match status" value="1"/>
</dbReference>
<feature type="transmembrane region" description="Helical" evidence="7">
    <location>
        <begin position="818"/>
        <end position="841"/>
    </location>
</feature>
<comment type="caution">
    <text evidence="8">The sequence shown here is derived from an EMBL/GenBank/DDBJ whole genome shotgun (WGS) entry which is preliminary data.</text>
</comment>
<gene>
    <name evidence="8" type="primary">lmpB</name>
    <name evidence="8" type="ORF">PPL_04098</name>
</gene>
<dbReference type="PANTHER" id="PTHR11923:SF102">
    <property type="entry name" value="LYSOSOME MEMBRANE PROTEIN 2-B"/>
    <property type="match status" value="1"/>
</dbReference>
<dbReference type="GO" id="GO:0012506">
    <property type="term" value="C:vesicle membrane"/>
    <property type="evidence" value="ECO:0007669"/>
    <property type="project" value="TreeGrafter"/>
</dbReference>
<feature type="transmembrane region" description="Helical" evidence="7">
    <location>
        <begin position="45"/>
        <end position="63"/>
    </location>
</feature>
<evidence type="ECO:0000256" key="1">
    <source>
        <dbReference type="ARBA" id="ARBA00004370"/>
    </source>
</evidence>
<keyword evidence="3 7" id="KW-0812">Transmembrane</keyword>
<evidence type="ECO:0000256" key="7">
    <source>
        <dbReference type="SAM" id="Phobius"/>
    </source>
</evidence>
<sequence length="849" mass="94291">MTLNITSMFNNKTTNILIILSMIHSTQLIQIQFDSNRLNLLETVFQRYNAIQYSMTIVQFIICTRTRRKRVIKKQYNTMNKGRLCQLISIIVGLVLVAGGIIVWYVVNDAIHQQVEDASVALPENNKNPDINPWLRFLTNIGDENNQRTYTFYVYNLTNPDDFLNGQYPIYEEVGPYSFWSYYKALDYKLIEGDTKISYKDWSYYTEKEQLDPGTRDPRADVITHFNLAYFAVVQAAGGETPLGLALSANVMSTFWKGVNAQATFTQIQSAFMAINSLKFLGAQTGQIMTVTGSSATDVCNNYWLAAVNPNPIPANAQIPGSKYYPIGNNKGIATASCEILLNVSGAYPFGLFDKNQTNQLVMLKAIGRDPTYLPILKSVWANYGITSTQADTIIDYIKTTILGVNVLDTAAFAAITGCATCSYNDALYFQMATSGGYLGTTVMKLDPNPALPSGPEFGYMMNVTIPVPSMKYLMNATNPFNFLTPQGMGAILKYVTGGQWQVVAGAVGTNEAQTKALAAYIDTFMTTFVKNFVLAQPGIGLIGTHTVYDFLFNMTDPLLKLVKAADGPAAWRSNVVSITFNETEAEETLPTELVYTGKGDVNRVLAPITYDGSTNYTYNATFQVEGNSPEQLGPYFLAETDEPQVAVFSSDFARTLHFEKVESGALSGLPYYRYRIAQSDWEPNPDMYMSIPYVLNMTATLGKPVHFTRPRMLGLNVAYLAKCGLQDFAYTTVDNDVFADYEPRTGKAIRGRYSLQANAYIPGTDREISPLFNRFTGNGQIYGDVFHPLFWGKKEVVALPNQIDAILFAYKMDGLRYGLTILLIAGGGFLILGSIGLYLFEHVKEKIL</sequence>
<organism evidence="8 9">
    <name type="scientific">Heterostelium pallidum (strain ATCC 26659 / Pp 5 / PN500)</name>
    <name type="common">Cellular slime mold</name>
    <name type="synonym">Polysphondylium pallidum</name>
    <dbReference type="NCBI Taxonomy" id="670386"/>
    <lineage>
        <taxon>Eukaryota</taxon>
        <taxon>Amoebozoa</taxon>
        <taxon>Evosea</taxon>
        <taxon>Eumycetozoa</taxon>
        <taxon>Dictyostelia</taxon>
        <taxon>Acytosteliales</taxon>
        <taxon>Acytosteliaceae</taxon>
        <taxon>Heterostelium</taxon>
    </lineage>
</organism>
<keyword evidence="6" id="KW-0325">Glycoprotein</keyword>
<dbReference type="GO" id="GO:0006911">
    <property type="term" value="P:phagocytosis, engulfment"/>
    <property type="evidence" value="ECO:0007669"/>
    <property type="project" value="TreeGrafter"/>
</dbReference>
<evidence type="ECO:0000256" key="6">
    <source>
        <dbReference type="ARBA" id="ARBA00023180"/>
    </source>
</evidence>
<dbReference type="GO" id="GO:0045335">
    <property type="term" value="C:phagocytic vesicle"/>
    <property type="evidence" value="ECO:0007669"/>
    <property type="project" value="TreeGrafter"/>
</dbReference>
<keyword evidence="5 7" id="KW-0472">Membrane</keyword>
<feature type="transmembrane region" description="Helical" evidence="7">
    <location>
        <begin position="84"/>
        <end position="107"/>
    </location>
</feature>
<evidence type="ECO:0000313" key="9">
    <source>
        <dbReference type="Proteomes" id="UP000001396"/>
    </source>
</evidence>
<dbReference type="GeneID" id="31359585"/>
<feature type="transmembrane region" description="Helical" evidence="7">
    <location>
        <begin position="12"/>
        <end position="33"/>
    </location>
</feature>
<evidence type="ECO:0000256" key="3">
    <source>
        <dbReference type="ARBA" id="ARBA00022692"/>
    </source>
</evidence>
<protein>
    <submittedName>
        <fullName evidence="8">Lysosomal integral membrane protein II</fullName>
    </submittedName>
</protein>
<comment type="similarity">
    <text evidence="2">Belongs to the CD36 family.</text>
</comment>
<dbReference type="InParanoid" id="D3B610"/>
<evidence type="ECO:0000256" key="2">
    <source>
        <dbReference type="ARBA" id="ARBA00010532"/>
    </source>
</evidence>
<keyword evidence="4 7" id="KW-1133">Transmembrane helix</keyword>
<dbReference type="GO" id="GO:0005044">
    <property type="term" value="F:scavenger receptor activity"/>
    <property type="evidence" value="ECO:0007669"/>
    <property type="project" value="TreeGrafter"/>
</dbReference>
<dbReference type="OMA" id="KAIHGRY"/>
<dbReference type="AlphaFoldDB" id="D3B610"/>
<proteinExistence type="inferred from homology"/>
<dbReference type="RefSeq" id="XP_020435425.1">
    <property type="nucleotide sequence ID" value="XM_020575011.1"/>
</dbReference>
<dbReference type="PRINTS" id="PR01609">
    <property type="entry name" value="CD36FAMILY"/>
</dbReference>
<reference evidence="8 9" key="1">
    <citation type="journal article" date="2011" name="Genome Res.">
        <title>Phylogeny-wide analysis of social amoeba genomes highlights ancient origins for complex intercellular communication.</title>
        <authorList>
            <person name="Heidel A.J."/>
            <person name="Lawal H.M."/>
            <person name="Felder M."/>
            <person name="Schilde C."/>
            <person name="Helps N.R."/>
            <person name="Tunggal B."/>
            <person name="Rivero F."/>
            <person name="John U."/>
            <person name="Schleicher M."/>
            <person name="Eichinger L."/>
            <person name="Platzer M."/>
            <person name="Noegel A.A."/>
            <person name="Schaap P."/>
            <person name="Gloeckner G."/>
        </authorList>
    </citation>
    <scope>NUCLEOTIDE SEQUENCE [LARGE SCALE GENOMIC DNA]</scope>
    <source>
        <strain evidence="9">ATCC 26659 / Pp 5 / PN500</strain>
    </source>
</reference>
<dbReference type="Proteomes" id="UP000001396">
    <property type="component" value="Unassembled WGS sequence"/>
</dbReference>
<dbReference type="InterPro" id="IPR002159">
    <property type="entry name" value="CD36_fam"/>
</dbReference>
<evidence type="ECO:0000256" key="5">
    <source>
        <dbReference type="ARBA" id="ARBA00023136"/>
    </source>
</evidence>
<evidence type="ECO:0000313" key="8">
    <source>
        <dbReference type="EMBL" id="EFA83308.1"/>
    </source>
</evidence>
<dbReference type="STRING" id="670386.D3B610"/>
<keyword evidence="9" id="KW-1185">Reference proteome</keyword>
<comment type="subcellular location">
    <subcellularLocation>
        <location evidence="1">Membrane</location>
    </subcellularLocation>
</comment>
<name>D3B610_HETP5</name>